<feature type="region of interest" description="Disordered" evidence="1">
    <location>
        <begin position="16"/>
        <end position="46"/>
    </location>
</feature>
<dbReference type="AlphaFoldDB" id="A0A6G1E9A7"/>
<accession>A0A6G1E9A7</accession>
<proteinExistence type="predicted"/>
<name>A0A6G1E9A7_9ORYZ</name>
<evidence type="ECO:0000313" key="3">
    <source>
        <dbReference type="Proteomes" id="UP000479710"/>
    </source>
</evidence>
<protein>
    <submittedName>
        <fullName evidence="2">Uncharacterized protein</fullName>
    </submittedName>
</protein>
<reference evidence="2 3" key="1">
    <citation type="submission" date="2019-11" db="EMBL/GenBank/DDBJ databases">
        <title>Whole genome sequence of Oryza granulata.</title>
        <authorList>
            <person name="Li W."/>
        </authorList>
    </citation>
    <scope>NUCLEOTIDE SEQUENCE [LARGE SCALE GENOMIC DNA]</scope>
    <source>
        <strain evidence="3">cv. Menghai</strain>
        <tissue evidence="2">Leaf</tissue>
    </source>
</reference>
<organism evidence="2 3">
    <name type="scientific">Oryza meyeriana var. granulata</name>
    <dbReference type="NCBI Taxonomy" id="110450"/>
    <lineage>
        <taxon>Eukaryota</taxon>
        <taxon>Viridiplantae</taxon>
        <taxon>Streptophyta</taxon>
        <taxon>Embryophyta</taxon>
        <taxon>Tracheophyta</taxon>
        <taxon>Spermatophyta</taxon>
        <taxon>Magnoliopsida</taxon>
        <taxon>Liliopsida</taxon>
        <taxon>Poales</taxon>
        <taxon>Poaceae</taxon>
        <taxon>BOP clade</taxon>
        <taxon>Oryzoideae</taxon>
        <taxon>Oryzeae</taxon>
        <taxon>Oryzinae</taxon>
        <taxon>Oryza</taxon>
        <taxon>Oryza meyeriana</taxon>
    </lineage>
</organism>
<feature type="non-terminal residue" evidence="2">
    <location>
        <position position="66"/>
    </location>
</feature>
<keyword evidence="3" id="KW-1185">Reference proteome</keyword>
<comment type="caution">
    <text evidence="2">The sequence shown here is derived from an EMBL/GenBank/DDBJ whole genome shotgun (WGS) entry which is preliminary data.</text>
</comment>
<gene>
    <name evidence="2" type="ORF">E2562_006940</name>
</gene>
<evidence type="ECO:0000256" key="1">
    <source>
        <dbReference type="SAM" id="MobiDB-lite"/>
    </source>
</evidence>
<dbReference type="Proteomes" id="UP000479710">
    <property type="component" value="Unassembled WGS sequence"/>
</dbReference>
<dbReference type="EMBL" id="SPHZ02000004">
    <property type="protein sequence ID" value="KAF0921368.1"/>
    <property type="molecule type" value="Genomic_DNA"/>
</dbReference>
<evidence type="ECO:0000313" key="2">
    <source>
        <dbReference type="EMBL" id="KAF0921368.1"/>
    </source>
</evidence>
<sequence length="66" mass="7074">MCRWLFEAYPAVAPTSTRGKKRKRRLGEAVTASGLPRLQSPTPGEARADVLAEVDSGRDKGGSICT</sequence>